<dbReference type="InterPro" id="IPR039425">
    <property type="entry name" value="RNA_pol_sigma-70-like"/>
</dbReference>
<gene>
    <name evidence="6" type="ORF">OJF2_01100</name>
</gene>
<dbReference type="InterPro" id="IPR007630">
    <property type="entry name" value="RNA_pol_sigma70_r4"/>
</dbReference>
<dbReference type="SUPFAM" id="SSF88659">
    <property type="entry name" value="Sigma3 and sigma4 domains of RNA polymerase sigma factors"/>
    <property type="match status" value="1"/>
</dbReference>
<dbReference type="InterPro" id="IPR013325">
    <property type="entry name" value="RNA_pol_sigma_r2"/>
</dbReference>
<dbReference type="Gene3D" id="1.10.1740.10">
    <property type="match status" value="1"/>
</dbReference>
<dbReference type="GO" id="GO:0016987">
    <property type="term" value="F:sigma factor activity"/>
    <property type="evidence" value="ECO:0007669"/>
    <property type="project" value="UniProtKB-KW"/>
</dbReference>
<dbReference type="InterPro" id="IPR036388">
    <property type="entry name" value="WH-like_DNA-bd_sf"/>
</dbReference>
<dbReference type="AlphaFoldDB" id="A0A5B9VV66"/>
<dbReference type="SUPFAM" id="SSF88946">
    <property type="entry name" value="Sigma2 domain of RNA polymerase sigma factors"/>
    <property type="match status" value="1"/>
</dbReference>
<dbReference type="Proteomes" id="UP000324233">
    <property type="component" value="Chromosome"/>
</dbReference>
<dbReference type="KEGG" id="agv:OJF2_01100"/>
<evidence type="ECO:0000256" key="2">
    <source>
        <dbReference type="ARBA" id="ARBA00023015"/>
    </source>
</evidence>
<evidence type="ECO:0000256" key="3">
    <source>
        <dbReference type="ARBA" id="ARBA00023082"/>
    </source>
</evidence>
<evidence type="ECO:0000313" key="7">
    <source>
        <dbReference type="Proteomes" id="UP000324233"/>
    </source>
</evidence>
<reference evidence="6 7" key="1">
    <citation type="submission" date="2019-08" db="EMBL/GenBank/DDBJ databases">
        <title>Deep-cultivation of Planctomycetes and their phenomic and genomic characterization uncovers novel biology.</title>
        <authorList>
            <person name="Wiegand S."/>
            <person name="Jogler M."/>
            <person name="Boedeker C."/>
            <person name="Pinto D."/>
            <person name="Vollmers J."/>
            <person name="Rivas-Marin E."/>
            <person name="Kohn T."/>
            <person name="Peeters S.H."/>
            <person name="Heuer A."/>
            <person name="Rast P."/>
            <person name="Oberbeckmann S."/>
            <person name="Bunk B."/>
            <person name="Jeske O."/>
            <person name="Meyerdierks A."/>
            <person name="Storesund J.E."/>
            <person name="Kallscheuer N."/>
            <person name="Luecker S."/>
            <person name="Lage O.M."/>
            <person name="Pohl T."/>
            <person name="Merkel B.J."/>
            <person name="Hornburger P."/>
            <person name="Mueller R.-W."/>
            <person name="Bruemmer F."/>
            <person name="Labrenz M."/>
            <person name="Spormann A.M."/>
            <person name="Op den Camp H."/>
            <person name="Overmann J."/>
            <person name="Amann R."/>
            <person name="Jetten M.S.M."/>
            <person name="Mascher T."/>
            <person name="Medema M.H."/>
            <person name="Devos D.P."/>
            <person name="Kaster A.-K."/>
            <person name="Ovreas L."/>
            <person name="Rohde M."/>
            <person name="Galperin M.Y."/>
            <person name="Jogler C."/>
        </authorList>
    </citation>
    <scope>NUCLEOTIDE SEQUENCE [LARGE SCALE GENOMIC DNA]</scope>
    <source>
        <strain evidence="6 7">OJF2</strain>
    </source>
</reference>
<dbReference type="PANTHER" id="PTHR43133">
    <property type="entry name" value="RNA POLYMERASE ECF-TYPE SIGMA FACTO"/>
    <property type="match status" value="1"/>
</dbReference>
<name>A0A5B9VV66_9BACT</name>
<keyword evidence="7" id="KW-1185">Reference proteome</keyword>
<dbReference type="Gene3D" id="1.10.10.10">
    <property type="entry name" value="Winged helix-like DNA-binding domain superfamily/Winged helix DNA-binding domain"/>
    <property type="match status" value="1"/>
</dbReference>
<dbReference type="InterPro" id="IPR013324">
    <property type="entry name" value="RNA_pol_sigma_r3/r4-like"/>
</dbReference>
<feature type="domain" description="RNA polymerase sigma-70 region 4" evidence="5">
    <location>
        <begin position="141"/>
        <end position="190"/>
    </location>
</feature>
<evidence type="ECO:0000256" key="4">
    <source>
        <dbReference type="ARBA" id="ARBA00023163"/>
    </source>
</evidence>
<dbReference type="CDD" id="cd06171">
    <property type="entry name" value="Sigma70_r4"/>
    <property type="match status" value="1"/>
</dbReference>
<proteinExistence type="inferred from homology"/>
<sequence>MGREPAGLDHDGLGPISAETFEGFRAYLLAVAGRRLGPELTAKVGASDLVQETLLAAGRDARAFRGAGLDDLQAWLKGILLHRLANAQRQYHDTAKRSLGREVPLAALREDGPHRPALADTATSACGAAMRDELRETIAHALAALPDRHREVVLGRYRDGLGFEAIGERLGISPDAARKLWGRAVLRLRAAIGPAHDPD</sequence>
<dbReference type="PANTHER" id="PTHR43133:SF51">
    <property type="entry name" value="RNA POLYMERASE SIGMA FACTOR"/>
    <property type="match status" value="1"/>
</dbReference>
<dbReference type="EMBL" id="CP042997">
    <property type="protein sequence ID" value="QEH31645.1"/>
    <property type="molecule type" value="Genomic_DNA"/>
</dbReference>
<comment type="similarity">
    <text evidence="1">Belongs to the sigma-70 factor family. ECF subfamily.</text>
</comment>
<dbReference type="GO" id="GO:0006352">
    <property type="term" value="P:DNA-templated transcription initiation"/>
    <property type="evidence" value="ECO:0007669"/>
    <property type="project" value="InterPro"/>
</dbReference>
<dbReference type="Pfam" id="PF04545">
    <property type="entry name" value="Sigma70_r4"/>
    <property type="match status" value="1"/>
</dbReference>
<keyword evidence="4" id="KW-0804">Transcription</keyword>
<evidence type="ECO:0000256" key="1">
    <source>
        <dbReference type="ARBA" id="ARBA00010641"/>
    </source>
</evidence>
<keyword evidence="2" id="KW-0805">Transcription regulation</keyword>
<keyword evidence="3" id="KW-0731">Sigma factor</keyword>
<evidence type="ECO:0000313" key="6">
    <source>
        <dbReference type="EMBL" id="QEH31645.1"/>
    </source>
</evidence>
<evidence type="ECO:0000259" key="5">
    <source>
        <dbReference type="Pfam" id="PF04545"/>
    </source>
</evidence>
<dbReference type="InterPro" id="IPR014284">
    <property type="entry name" value="RNA_pol_sigma-70_dom"/>
</dbReference>
<dbReference type="NCBIfam" id="TIGR02937">
    <property type="entry name" value="sigma70-ECF"/>
    <property type="match status" value="1"/>
</dbReference>
<protein>
    <submittedName>
        <fullName evidence="6">RNA polymerase sigma factor</fullName>
    </submittedName>
</protein>
<organism evidence="6 7">
    <name type="scientific">Aquisphaera giovannonii</name>
    <dbReference type="NCBI Taxonomy" id="406548"/>
    <lineage>
        <taxon>Bacteria</taxon>
        <taxon>Pseudomonadati</taxon>
        <taxon>Planctomycetota</taxon>
        <taxon>Planctomycetia</taxon>
        <taxon>Isosphaerales</taxon>
        <taxon>Isosphaeraceae</taxon>
        <taxon>Aquisphaera</taxon>
    </lineage>
</organism>
<accession>A0A5B9VV66</accession>